<comment type="similarity">
    <text evidence="5">Belongs to the complex I subunit 2 family.</text>
</comment>
<comment type="catalytic activity">
    <reaction evidence="5">
        <text>a quinone + NADH + 5 H(+)(in) = a quinol + NAD(+) + 4 H(+)(out)</text>
        <dbReference type="Rhea" id="RHEA:57888"/>
        <dbReference type="ChEBI" id="CHEBI:15378"/>
        <dbReference type="ChEBI" id="CHEBI:24646"/>
        <dbReference type="ChEBI" id="CHEBI:57540"/>
        <dbReference type="ChEBI" id="CHEBI:57945"/>
        <dbReference type="ChEBI" id="CHEBI:132124"/>
    </reaction>
</comment>
<feature type="transmembrane region" description="Helical" evidence="5">
    <location>
        <begin position="196"/>
        <end position="217"/>
    </location>
</feature>
<dbReference type="EMBL" id="JAEMHM010000010">
    <property type="protein sequence ID" value="MBJ6725689.1"/>
    <property type="molecule type" value="Genomic_DNA"/>
</dbReference>
<dbReference type="GO" id="GO:0012505">
    <property type="term" value="C:endomembrane system"/>
    <property type="evidence" value="ECO:0007669"/>
    <property type="project" value="UniProtKB-SubCell"/>
</dbReference>
<accession>A0A8J7IRP8</accession>
<feature type="transmembrane region" description="Helical" evidence="5">
    <location>
        <begin position="71"/>
        <end position="89"/>
    </location>
</feature>
<organism evidence="8 9">
    <name type="scientific">Geomesophilobacter sediminis</name>
    <dbReference type="NCBI Taxonomy" id="2798584"/>
    <lineage>
        <taxon>Bacteria</taxon>
        <taxon>Pseudomonadati</taxon>
        <taxon>Thermodesulfobacteriota</taxon>
        <taxon>Desulfuromonadia</taxon>
        <taxon>Geobacterales</taxon>
        <taxon>Geobacteraceae</taxon>
        <taxon>Geomesophilobacter</taxon>
    </lineage>
</organism>
<evidence type="ECO:0000256" key="3">
    <source>
        <dbReference type="ARBA" id="ARBA00022989"/>
    </source>
</evidence>
<feature type="transmembrane region" description="Helical" evidence="5">
    <location>
        <begin position="229"/>
        <end position="252"/>
    </location>
</feature>
<dbReference type="AlphaFoldDB" id="A0A8J7IRP8"/>
<evidence type="ECO:0000256" key="4">
    <source>
        <dbReference type="ARBA" id="ARBA00023136"/>
    </source>
</evidence>
<feature type="transmembrane region" description="Helical" evidence="5">
    <location>
        <begin position="435"/>
        <end position="458"/>
    </location>
</feature>
<dbReference type="InterPro" id="IPR010096">
    <property type="entry name" value="NADH-Q_OxRdtase_suN/2"/>
</dbReference>
<feature type="transmembrane region" description="Helical" evidence="5">
    <location>
        <begin position="392"/>
        <end position="414"/>
    </location>
</feature>
<dbReference type="EC" id="7.1.1.-" evidence="5"/>
<keyword evidence="5" id="KW-1003">Cell membrane</keyword>
<dbReference type="Proteomes" id="UP000636888">
    <property type="component" value="Unassembled WGS sequence"/>
</dbReference>
<dbReference type="InterPro" id="IPR001750">
    <property type="entry name" value="ND/Mrp_TM"/>
</dbReference>
<reference evidence="8" key="1">
    <citation type="submission" date="2020-12" db="EMBL/GenBank/DDBJ databases">
        <title>Geomonas sp. Red875, isolated from river sediment.</title>
        <authorList>
            <person name="Xu Z."/>
            <person name="Zhang Z."/>
            <person name="Masuda Y."/>
            <person name="Itoh H."/>
            <person name="Senoo K."/>
        </authorList>
    </citation>
    <scope>NUCLEOTIDE SEQUENCE</scope>
    <source>
        <strain evidence="8">Red875</strain>
    </source>
</reference>
<keyword evidence="5" id="KW-0520">NAD</keyword>
<keyword evidence="9" id="KW-1185">Reference proteome</keyword>
<protein>
    <recommendedName>
        <fullName evidence="5">NADH-quinone oxidoreductase subunit N</fullName>
        <ecNumber evidence="5">7.1.1.-</ecNumber>
    </recommendedName>
    <alternativeName>
        <fullName evidence="5">NADH dehydrogenase I subunit N</fullName>
    </alternativeName>
    <alternativeName>
        <fullName evidence="5">NDH-1 subunit N</fullName>
    </alternativeName>
</protein>
<dbReference type="GO" id="GO:0050136">
    <property type="term" value="F:NADH dehydrogenase (quinone) (non-electrogenic) activity"/>
    <property type="evidence" value="ECO:0007669"/>
    <property type="project" value="UniProtKB-UniRule"/>
</dbReference>
<dbReference type="NCBIfam" id="TIGR01770">
    <property type="entry name" value="NDH_I_N"/>
    <property type="match status" value="1"/>
</dbReference>
<dbReference type="PANTHER" id="PTHR22773">
    <property type="entry name" value="NADH DEHYDROGENASE"/>
    <property type="match status" value="1"/>
</dbReference>
<dbReference type="HAMAP" id="MF_00445">
    <property type="entry name" value="NDH1_NuoN_1"/>
    <property type="match status" value="1"/>
</dbReference>
<feature type="transmembrane region" description="Helical" evidence="5">
    <location>
        <begin position="357"/>
        <end position="386"/>
    </location>
</feature>
<keyword evidence="2 5" id="KW-0812">Transmembrane</keyword>
<name>A0A8J7IRP8_9BACT</name>
<sequence length="463" mass="48477">MSVADVLSVMPLILTGVGALLVLLLGPFLQRGLVYCLAVAAGTAAGVWGALYPASYTPAIPGISFSPLARYLVPIFCIAGVLTLLYSHGYNDRHRIEGEEYPATVLFGLFAMCVLPCATNLLTLFLALESIAFAFYILVAIDLNRAESGEAGLKYLLFGAVAAAFTAFGISLIFAGSGSLELSAALDFRNRAIMSAGWGMILIGIAFKLSLVPGHLWTPDVYQGAPAPVAGFLSTGSKVAAAAFLLLLLGVAAPARELHVPLFALSLLSMVLGNLAALRQNNIKRMLAYSSIAHMGYLTLALLTGTRDGYAAVLLYGAIYTAMNLAAFGAIAALSGDEERARMEEYSGVGYSAPFRAGVLALAMIALAGIPPTAGFMGKFFIFYSAVKGGEIALAIIGIISAAISAYFYLRVVVHLYMRPAETTPPQPASPAESAALFLSAAAIVVIGVFPNALLHYLGTVLR</sequence>
<keyword evidence="5" id="KW-0830">Ubiquinone</keyword>
<feature type="domain" description="NADH:quinone oxidoreductase/Mrp antiporter transmembrane" evidence="7">
    <location>
        <begin position="118"/>
        <end position="405"/>
    </location>
</feature>
<keyword evidence="5" id="KW-1278">Translocase</keyword>
<feature type="transmembrane region" description="Helical" evidence="5">
    <location>
        <begin position="258"/>
        <end position="277"/>
    </location>
</feature>
<keyword evidence="3 5" id="KW-1133">Transmembrane helix</keyword>
<feature type="transmembrane region" description="Helical" evidence="5">
    <location>
        <begin position="124"/>
        <end position="143"/>
    </location>
</feature>
<proteinExistence type="inferred from homology"/>
<feature type="transmembrane region" description="Helical" evidence="5">
    <location>
        <begin position="32"/>
        <end position="51"/>
    </location>
</feature>
<dbReference type="GO" id="GO:0048038">
    <property type="term" value="F:quinone binding"/>
    <property type="evidence" value="ECO:0007669"/>
    <property type="project" value="UniProtKB-KW"/>
</dbReference>
<evidence type="ECO:0000313" key="9">
    <source>
        <dbReference type="Proteomes" id="UP000636888"/>
    </source>
</evidence>
<evidence type="ECO:0000256" key="1">
    <source>
        <dbReference type="ARBA" id="ARBA00004127"/>
    </source>
</evidence>
<evidence type="ECO:0000313" key="8">
    <source>
        <dbReference type="EMBL" id="MBJ6725689.1"/>
    </source>
</evidence>
<keyword evidence="5" id="KW-0874">Quinone</keyword>
<dbReference type="GO" id="GO:0005886">
    <property type="term" value="C:plasma membrane"/>
    <property type="evidence" value="ECO:0007669"/>
    <property type="project" value="UniProtKB-SubCell"/>
</dbReference>
<gene>
    <name evidence="5" type="primary">nuoN</name>
    <name evidence="8" type="ORF">JFN93_13295</name>
</gene>
<dbReference type="GO" id="GO:0008137">
    <property type="term" value="F:NADH dehydrogenase (ubiquinone) activity"/>
    <property type="evidence" value="ECO:0007669"/>
    <property type="project" value="InterPro"/>
</dbReference>
<evidence type="ECO:0000256" key="6">
    <source>
        <dbReference type="RuleBase" id="RU000320"/>
    </source>
</evidence>
<comment type="function">
    <text evidence="5">NDH-1 shuttles electrons from NADH, via FMN and iron-sulfur (Fe-S) centers, to quinones in the respiratory chain. The immediate electron acceptor for the enzyme in this species is believed to be ubiquinone. Couples the redox reaction to proton translocation (for every two electrons transferred, four hydrogen ions are translocated across the cytoplasmic membrane), and thus conserves the redox energy in a proton gradient.</text>
</comment>
<comment type="subcellular location">
    <subcellularLocation>
        <location evidence="5">Cell membrane</location>
        <topology evidence="5">Multi-pass membrane protein</topology>
    </subcellularLocation>
    <subcellularLocation>
        <location evidence="1">Endomembrane system</location>
        <topology evidence="1">Multi-pass membrane protein</topology>
    </subcellularLocation>
    <subcellularLocation>
        <location evidence="6">Membrane</location>
        <topology evidence="6">Multi-pass membrane protein</topology>
    </subcellularLocation>
</comment>
<feature type="transmembrane region" description="Helical" evidence="5">
    <location>
        <begin position="155"/>
        <end position="176"/>
    </location>
</feature>
<evidence type="ECO:0000256" key="5">
    <source>
        <dbReference type="HAMAP-Rule" id="MF_00445"/>
    </source>
</evidence>
<feature type="transmembrane region" description="Helical" evidence="5">
    <location>
        <begin position="6"/>
        <end position="25"/>
    </location>
</feature>
<dbReference type="Pfam" id="PF00361">
    <property type="entry name" value="Proton_antipo_M"/>
    <property type="match status" value="1"/>
</dbReference>
<dbReference type="RefSeq" id="WP_199384580.1">
    <property type="nucleotide sequence ID" value="NZ_JAEMHM010000010.1"/>
</dbReference>
<comment type="caution">
    <text evidence="8">The sequence shown here is derived from an EMBL/GenBank/DDBJ whole genome shotgun (WGS) entry which is preliminary data.</text>
</comment>
<comment type="subunit">
    <text evidence="5">NDH-1 is composed of 14 different subunits. Subunits NuoA, H, J, K, L, M, N constitute the membrane sector of the complex.</text>
</comment>
<dbReference type="PRINTS" id="PR01434">
    <property type="entry name" value="NADHDHGNASE5"/>
</dbReference>
<keyword evidence="5" id="KW-0813">Transport</keyword>
<keyword evidence="4 5" id="KW-0472">Membrane</keyword>
<feature type="transmembrane region" description="Helical" evidence="5">
    <location>
        <begin position="310"/>
        <end position="336"/>
    </location>
</feature>
<evidence type="ECO:0000259" key="7">
    <source>
        <dbReference type="Pfam" id="PF00361"/>
    </source>
</evidence>
<dbReference type="GO" id="GO:0042773">
    <property type="term" value="P:ATP synthesis coupled electron transport"/>
    <property type="evidence" value="ECO:0007669"/>
    <property type="project" value="InterPro"/>
</dbReference>
<evidence type="ECO:0000256" key="2">
    <source>
        <dbReference type="ARBA" id="ARBA00022692"/>
    </source>
</evidence>